<dbReference type="AlphaFoldDB" id="A0A0N9I4X7"/>
<proteinExistence type="predicted"/>
<name>A0A0N9I4X7_9PSEU</name>
<keyword evidence="2" id="KW-1185">Reference proteome</keyword>
<protein>
    <submittedName>
        <fullName evidence="1">Uncharacterized protein</fullName>
    </submittedName>
</protein>
<sequence length="119" mass="12752">MADVHGTQADLGRLQRLLDESYAGSGAHLRSITTPDRRLDAAQVSERLTAIQVMALATVTAGESLAVTVHGTAAQIDTSAGEVRDFLVECYGDDWADWAGSAQYARIDAKRVFTFGVPK</sequence>
<dbReference type="Proteomes" id="UP000063699">
    <property type="component" value="Chromosome"/>
</dbReference>
<dbReference type="STRING" id="860235.AOZ06_44940"/>
<accession>A0A0N9I4X7</accession>
<evidence type="ECO:0000313" key="2">
    <source>
        <dbReference type="Proteomes" id="UP000063699"/>
    </source>
</evidence>
<dbReference type="EMBL" id="CP012752">
    <property type="protein sequence ID" value="ALG13061.1"/>
    <property type="molecule type" value="Genomic_DNA"/>
</dbReference>
<organism evidence="1 2">
    <name type="scientific">Kibdelosporangium phytohabitans</name>
    <dbReference type="NCBI Taxonomy" id="860235"/>
    <lineage>
        <taxon>Bacteria</taxon>
        <taxon>Bacillati</taxon>
        <taxon>Actinomycetota</taxon>
        <taxon>Actinomycetes</taxon>
        <taxon>Pseudonocardiales</taxon>
        <taxon>Pseudonocardiaceae</taxon>
        <taxon>Kibdelosporangium</taxon>
    </lineage>
</organism>
<dbReference type="KEGG" id="kphy:AOZ06_44940"/>
<evidence type="ECO:0000313" key="1">
    <source>
        <dbReference type="EMBL" id="ALG13061.1"/>
    </source>
</evidence>
<reference evidence="1 2" key="1">
    <citation type="submission" date="2015-07" db="EMBL/GenBank/DDBJ databases">
        <title>Genome sequencing of Kibdelosporangium phytohabitans.</title>
        <authorList>
            <person name="Qin S."/>
            <person name="Xing K."/>
        </authorList>
    </citation>
    <scope>NUCLEOTIDE SEQUENCE [LARGE SCALE GENOMIC DNA]</scope>
    <source>
        <strain evidence="1 2">KLBMP1111</strain>
    </source>
</reference>
<gene>
    <name evidence="1" type="ORF">AOZ06_44940</name>
</gene>